<dbReference type="GO" id="GO:0040029">
    <property type="term" value="P:epigenetic regulation of gene expression"/>
    <property type="evidence" value="ECO:0007669"/>
    <property type="project" value="TreeGrafter"/>
</dbReference>
<dbReference type="InterPro" id="IPR037138">
    <property type="entry name" value="His_deacetylse_dom_sf"/>
</dbReference>
<dbReference type="GO" id="GO:0045150">
    <property type="term" value="P:acetoin catabolic process"/>
    <property type="evidence" value="ECO:0007669"/>
    <property type="project" value="UniProtKB-UniPathway"/>
</dbReference>
<dbReference type="UniPathway" id="UPA00040"/>
<dbReference type="GO" id="GO:0004407">
    <property type="term" value="F:histone deacetylase activity"/>
    <property type="evidence" value="ECO:0007669"/>
    <property type="project" value="InterPro"/>
</dbReference>
<dbReference type="GO" id="GO:0016787">
    <property type="term" value="F:hydrolase activity"/>
    <property type="evidence" value="ECO:0007669"/>
    <property type="project" value="UniProtKB-KW"/>
</dbReference>
<dbReference type="STRING" id="1298851.TST_0911"/>
<sequence>MAKHSIVYGQEYWDFDFGRFHPMRPFRVKLAFELIKDMGLLKNTDVVEPREAKDDELLNFHTLEYLEKLKEEKEATEFGLGTDDNPVLPGIFRYASLSVGGTLKAIEEVLNDAVVAFNLGGGMHHAKSNKASGFCYLNDVVIGIKRLLDEGLRVFYLDIDAHHGDAVQEAFYEDNRVFFLSVHQENAFPLTGKTKELGKGAGLGYNVNVPIPRYTEDEDMLFIFEELVLPLIERFKPDVLFLQAGADGHKDDPLTSLFLTTGIYDRIGKLLKEAPVSKYIITGGGGYDIVNVARIWSILWGRITGQEIPDILPDNFLRISIMEGYDGPSIWDTPNWTGDRVHIKPVIRERVEFLKREVGL</sequence>
<keyword evidence="8" id="KW-1185">Reference proteome</keyword>
<dbReference type="PRINTS" id="PR01270">
    <property type="entry name" value="HDASUPER"/>
</dbReference>
<dbReference type="Proteomes" id="UP000063234">
    <property type="component" value="Chromosome"/>
</dbReference>
<comment type="similarity">
    <text evidence="2">Belongs to the histone deacetylase family.</text>
</comment>
<dbReference type="PRINTS" id="PR01271">
    <property type="entry name" value="HISDACETLASE"/>
</dbReference>
<dbReference type="AlphaFoldDB" id="A0A0S3QTQ1"/>
<dbReference type="Gene3D" id="3.40.800.20">
    <property type="entry name" value="Histone deacetylase domain"/>
    <property type="match status" value="1"/>
</dbReference>
<reference evidence="8" key="1">
    <citation type="journal article" date="2018" name="Science">
        <title>A primordial and reversible TCA cycle in a facultatively chemolithoautotrophic thermophile.</title>
        <authorList>
            <person name="Nunoura T."/>
            <person name="Chikaraishi Y."/>
            <person name="Izaki R."/>
            <person name="Suwa T."/>
            <person name="Sato T."/>
            <person name="Harada T."/>
            <person name="Mori K."/>
            <person name="Kato Y."/>
            <person name="Miyazaki M."/>
            <person name="Shimamura S."/>
            <person name="Yanagawa K."/>
            <person name="Shuto A."/>
            <person name="Ohkouchi N."/>
            <person name="Fujita N."/>
            <person name="Takaki Y."/>
            <person name="Atomi H."/>
            <person name="Takai K."/>
        </authorList>
    </citation>
    <scope>NUCLEOTIDE SEQUENCE [LARGE SCALE GENOMIC DNA]</scope>
    <source>
        <strain evidence="8">DSM 17441 / JCM 13301 / NBRC 103674 / ABI70S6</strain>
    </source>
</reference>
<dbReference type="KEGG" id="ttk:TST_0911"/>
<dbReference type="InterPro" id="IPR000286">
    <property type="entry name" value="HDACs"/>
</dbReference>
<evidence type="ECO:0000256" key="3">
    <source>
        <dbReference type="ARBA" id="ARBA00020218"/>
    </source>
</evidence>
<comment type="pathway">
    <text evidence="1">Ketone degradation; acetoin degradation.</text>
</comment>
<evidence type="ECO:0000256" key="5">
    <source>
        <dbReference type="ARBA" id="ARBA00022801"/>
    </source>
</evidence>
<dbReference type="InterPro" id="IPR023696">
    <property type="entry name" value="Ureohydrolase_dom_sf"/>
</dbReference>
<evidence type="ECO:0000313" key="7">
    <source>
        <dbReference type="EMBL" id="BAT71711.1"/>
    </source>
</evidence>
<dbReference type="SUPFAM" id="SSF52768">
    <property type="entry name" value="Arginase/deacetylase"/>
    <property type="match status" value="1"/>
</dbReference>
<evidence type="ECO:0000256" key="4">
    <source>
        <dbReference type="ARBA" id="ARBA00022627"/>
    </source>
</evidence>
<evidence type="ECO:0000259" key="6">
    <source>
        <dbReference type="Pfam" id="PF00850"/>
    </source>
</evidence>
<dbReference type="PANTHER" id="PTHR10625:SF10">
    <property type="entry name" value="HISTONE DEACETYLASE HDAC1"/>
    <property type="match status" value="1"/>
</dbReference>
<protein>
    <recommendedName>
        <fullName evidence="3">Acetoin utilization protein AcuC</fullName>
    </recommendedName>
</protein>
<evidence type="ECO:0000256" key="2">
    <source>
        <dbReference type="ARBA" id="ARBA00005947"/>
    </source>
</evidence>
<name>A0A0S3QTQ1_THET7</name>
<evidence type="ECO:0000313" key="8">
    <source>
        <dbReference type="Proteomes" id="UP000063234"/>
    </source>
</evidence>
<keyword evidence="4" id="KW-0006">Acetoin catabolism</keyword>
<organism evidence="7 8">
    <name type="scientific">Thermosulfidibacter takaii (strain DSM 17441 / JCM 13301 / NBRC 103674 / ABI70S6)</name>
    <dbReference type="NCBI Taxonomy" id="1298851"/>
    <lineage>
        <taxon>Bacteria</taxon>
        <taxon>Pseudomonadati</taxon>
        <taxon>Thermosulfidibacterota</taxon>
        <taxon>Thermosulfidibacteria</taxon>
        <taxon>Thermosulfidibacterales</taxon>
        <taxon>Thermosulfidibacteraceae</taxon>
    </lineage>
</organism>
<dbReference type="EMBL" id="AP013035">
    <property type="protein sequence ID" value="BAT71711.1"/>
    <property type="molecule type" value="Genomic_DNA"/>
</dbReference>
<dbReference type="InterPro" id="IPR003085">
    <property type="entry name" value="AcuC"/>
</dbReference>
<evidence type="ECO:0000256" key="1">
    <source>
        <dbReference type="ARBA" id="ARBA00005101"/>
    </source>
</evidence>
<dbReference type="PANTHER" id="PTHR10625">
    <property type="entry name" value="HISTONE DEACETYLASE HDAC1-RELATED"/>
    <property type="match status" value="1"/>
</dbReference>
<feature type="domain" description="Histone deacetylase" evidence="6">
    <location>
        <begin position="21"/>
        <end position="300"/>
    </location>
</feature>
<gene>
    <name evidence="7" type="primary">acuC</name>
    <name evidence="7" type="ORF">TST_0911</name>
</gene>
<accession>A0A0S3QTQ1</accession>
<dbReference type="InterPro" id="IPR003084">
    <property type="entry name" value="HDAC_I/II"/>
</dbReference>
<dbReference type="OrthoDB" id="9808367at2"/>
<dbReference type="RefSeq" id="WP_068549707.1">
    <property type="nucleotide sequence ID" value="NZ_AP013035.1"/>
</dbReference>
<dbReference type="Pfam" id="PF00850">
    <property type="entry name" value="Hist_deacetyl"/>
    <property type="match status" value="1"/>
</dbReference>
<dbReference type="InterPro" id="IPR023801">
    <property type="entry name" value="His_deacetylse_dom"/>
</dbReference>
<dbReference type="CDD" id="cd09994">
    <property type="entry name" value="HDAC_AcuC_like"/>
    <property type="match status" value="1"/>
</dbReference>
<proteinExistence type="inferred from homology"/>
<keyword evidence="5" id="KW-0378">Hydrolase</keyword>